<name>A0A0A9B064_ARUDO</name>
<sequence>MEIIQSTSPKYMNPL</sequence>
<reference evidence="1" key="1">
    <citation type="submission" date="2014-09" db="EMBL/GenBank/DDBJ databases">
        <authorList>
            <person name="Magalhaes I.L.F."/>
            <person name="Oliveira U."/>
            <person name="Santos F.R."/>
            <person name="Vidigal T.H.D.A."/>
            <person name="Brescovit A.D."/>
            <person name="Santos A.J."/>
        </authorList>
    </citation>
    <scope>NUCLEOTIDE SEQUENCE</scope>
    <source>
        <tissue evidence="1">Shoot tissue taken approximately 20 cm above the soil surface</tissue>
    </source>
</reference>
<proteinExistence type="predicted"/>
<protein>
    <submittedName>
        <fullName evidence="1">Uncharacterized protein</fullName>
    </submittedName>
</protein>
<dbReference type="EMBL" id="GBRH01240501">
    <property type="protein sequence ID" value="JAD57394.1"/>
    <property type="molecule type" value="Transcribed_RNA"/>
</dbReference>
<reference evidence="1" key="2">
    <citation type="journal article" date="2015" name="Data Brief">
        <title>Shoot transcriptome of the giant reed, Arundo donax.</title>
        <authorList>
            <person name="Barrero R.A."/>
            <person name="Guerrero F.D."/>
            <person name="Moolhuijzen P."/>
            <person name="Goolsby J.A."/>
            <person name="Tidwell J."/>
            <person name="Bellgard S.E."/>
            <person name="Bellgard M.I."/>
        </authorList>
    </citation>
    <scope>NUCLEOTIDE SEQUENCE</scope>
    <source>
        <tissue evidence="1">Shoot tissue taken approximately 20 cm above the soil surface</tissue>
    </source>
</reference>
<evidence type="ECO:0000313" key="1">
    <source>
        <dbReference type="EMBL" id="JAD57394.1"/>
    </source>
</evidence>
<accession>A0A0A9B064</accession>
<organism evidence="1">
    <name type="scientific">Arundo donax</name>
    <name type="common">Giant reed</name>
    <name type="synonym">Donax arundinaceus</name>
    <dbReference type="NCBI Taxonomy" id="35708"/>
    <lineage>
        <taxon>Eukaryota</taxon>
        <taxon>Viridiplantae</taxon>
        <taxon>Streptophyta</taxon>
        <taxon>Embryophyta</taxon>
        <taxon>Tracheophyta</taxon>
        <taxon>Spermatophyta</taxon>
        <taxon>Magnoliopsida</taxon>
        <taxon>Liliopsida</taxon>
        <taxon>Poales</taxon>
        <taxon>Poaceae</taxon>
        <taxon>PACMAD clade</taxon>
        <taxon>Arundinoideae</taxon>
        <taxon>Arundineae</taxon>
        <taxon>Arundo</taxon>
    </lineage>
</organism>